<keyword evidence="2" id="KW-1133">Transmembrane helix</keyword>
<proteinExistence type="predicted"/>
<organism evidence="3 4">
    <name type="scientific">Ramazzottius varieornatus</name>
    <name type="common">Water bear</name>
    <name type="synonym">Tardigrade</name>
    <dbReference type="NCBI Taxonomy" id="947166"/>
    <lineage>
        <taxon>Eukaryota</taxon>
        <taxon>Metazoa</taxon>
        <taxon>Ecdysozoa</taxon>
        <taxon>Tardigrada</taxon>
        <taxon>Eutardigrada</taxon>
        <taxon>Parachela</taxon>
        <taxon>Hypsibioidea</taxon>
        <taxon>Ramazzottiidae</taxon>
        <taxon>Ramazzottius</taxon>
    </lineage>
</organism>
<accession>A0A1D1VQG1</accession>
<sequence>MPPILRPKGYFQQDMSSILLSMFCGGPDGRQSRRRWIIGHIQYEQISLQLDGVISTIALNVAEYPPPLGLTIYTVIEKVLWLREDTRMAGLQEVMDGLADAHSSPDSSWRECCRPGHHDDGRNDHERVVHHSADQQHTYPLSPRFLPPPIPEVPATTPSQQDPGGLTPGQIALIVIGALLVFGLGGLVWLFGVRRGKSGRERRKSHCSDASDMDILRMEELRNVAKNHK</sequence>
<comment type="caution">
    <text evidence="3">The sequence shown here is derived from an EMBL/GenBank/DDBJ whole genome shotgun (WGS) entry which is preliminary data.</text>
</comment>
<evidence type="ECO:0000256" key="1">
    <source>
        <dbReference type="SAM" id="MobiDB-lite"/>
    </source>
</evidence>
<feature type="compositionally biased region" description="Basic and acidic residues" evidence="1">
    <location>
        <begin position="108"/>
        <end position="124"/>
    </location>
</feature>
<evidence type="ECO:0000313" key="3">
    <source>
        <dbReference type="EMBL" id="GAV03802.1"/>
    </source>
</evidence>
<dbReference type="EMBL" id="BDGG01000010">
    <property type="protein sequence ID" value="GAV03802.1"/>
    <property type="molecule type" value="Genomic_DNA"/>
</dbReference>
<keyword evidence="2" id="KW-0472">Membrane</keyword>
<feature type="region of interest" description="Disordered" evidence="1">
    <location>
        <begin position="101"/>
        <end position="124"/>
    </location>
</feature>
<name>A0A1D1VQG1_RAMVA</name>
<reference evidence="3 4" key="1">
    <citation type="journal article" date="2016" name="Nat. Commun.">
        <title>Extremotolerant tardigrade genome and improved radiotolerance of human cultured cells by tardigrade-unique protein.</title>
        <authorList>
            <person name="Hashimoto T."/>
            <person name="Horikawa D.D."/>
            <person name="Saito Y."/>
            <person name="Kuwahara H."/>
            <person name="Kozuka-Hata H."/>
            <person name="Shin-I T."/>
            <person name="Minakuchi Y."/>
            <person name="Ohishi K."/>
            <person name="Motoyama A."/>
            <person name="Aizu T."/>
            <person name="Enomoto A."/>
            <person name="Kondo K."/>
            <person name="Tanaka S."/>
            <person name="Hara Y."/>
            <person name="Koshikawa S."/>
            <person name="Sagara H."/>
            <person name="Miura T."/>
            <person name="Yokobori S."/>
            <person name="Miyagawa K."/>
            <person name="Suzuki Y."/>
            <person name="Kubo T."/>
            <person name="Oyama M."/>
            <person name="Kohara Y."/>
            <person name="Fujiyama A."/>
            <person name="Arakawa K."/>
            <person name="Katayama T."/>
            <person name="Toyoda A."/>
            <person name="Kunieda T."/>
        </authorList>
    </citation>
    <scope>NUCLEOTIDE SEQUENCE [LARGE SCALE GENOMIC DNA]</scope>
    <source>
        <strain evidence="3 4">YOKOZUNA-1</strain>
    </source>
</reference>
<keyword evidence="4" id="KW-1185">Reference proteome</keyword>
<dbReference type="AlphaFoldDB" id="A0A1D1VQG1"/>
<dbReference type="Proteomes" id="UP000186922">
    <property type="component" value="Unassembled WGS sequence"/>
</dbReference>
<protein>
    <submittedName>
        <fullName evidence="3">Uncharacterized protein</fullName>
    </submittedName>
</protein>
<evidence type="ECO:0000256" key="2">
    <source>
        <dbReference type="SAM" id="Phobius"/>
    </source>
</evidence>
<gene>
    <name evidence="3" type="primary">RvY_14181-1</name>
    <name evidence="3" type="synonym">RvY_14181.1</name>
    <name evidence="3" type="ORF">RvY_14181</name>
</gene>
<keyword evidence="2" id="KW-0812">Transmembrane</keyword>
<evidence type="ECO:0000313" key="4">
    <source>
        <dbReference type="Proteomes" id="UP000186922"/>
    </source>
</evidence>
<feature type="transmembrane region" description="Helical" evidence="2">
    <location>
        <begin position="171"/>
        <end position="193"/>
    </location>
</feature>